<dbReference type="AlphaFoldDB" id="A0A223D5R4"/>
<dbReference type="Proteomes" id="UP000214688">
    <property type="component" value="Chromosome"/>
</dbReference>
<evidence type="ECO:0000313" key="2">
    <source>
        <dbReference type="Proteomes" id="UP000214688"/>
    </source>
</evidence>
<dbReference type="KEGG" id="tab:CIG75_19025"/>
<gene>
    <name evidence="1" type="ORF">CIG75_19025</name>
</gene>
<protein>
    <submittedName>
        <fullName evidence="1">Uncharacterized protein</fullName>
    </submittedName>
</protein>
<dbReference type="RefSeq" id="WP_094238054.1">
    <property type="nucleotide sequence ID" value="NZ_CP022657.1"/>
</dbReference>
<organism evidence="1 2">
    <name type="scientific">Tumebacillus algifaecis</name>
    <dbReference type="NCBI Taxonomy" id="1214604"/>
    <lineage>
        <taxon>Bacteria</taxon>
        <taxon>Bacillati</taxon>
        <taxon>Bacillota</taxon>
        <taxon>Bacilli</taxon>
        <taxon>Bacillales</taxon>
        <taxon>Alicyclobacillaceae</taxon>
        <taxon>Tumebacillus</taxon>
    </lineage>
</organism>
<proteinExistence type="predicted"/>
<sequence length="83" mass="9571">MNREERCKIIDDLMDEHRGNMEPEQYGRLIDELTEVSDTAAARKQALRGDGATLDVNTIELRGIEREESLMWCAIKEKYGEGR</sequence>
<dbReference type="EMBL" id="CP022657">
    <property type="protein sequence ID" value="ASS76827.1"/>
    <property type="molecule type" value="Genomic_DNA"/>
</dbReference>
<reference evidence="1 2" key="1">
    <citation type="journal article" date="2015" name="Int. J. Syst. Evol. Microbiol.">
        <title>Tumebacillus algifaecis sp. nov., isolated from decomposing algal scum.</title>
        <authorList>
            <person name="Wu Y.F."/>
            <person name="Zhang B."/>
            <person name="Xing P."/>
            <person name="Wu Q.L."/>
            <person name="Liu S.J."/>
        </authorList>
    </citation>
    <scope>NUCLEOTIDE SEQUENCE [LARGE SCALE GENOMIC DNA]</scope>
    <source>
        <strain evidence="1 2">THMBR28</strain>
    </source>
</reference>
<accession>A0A223D5R4</accession>
<keyword evidence="2" id="KW-1185">Reference proteome</keyword>
<evidence type="ECO:0000313" key="1">
    <source>
        <dbReference type="EMBL" id="ASS76827.1"/>
    </source>
</evidence>
<name>A0A223D5R4_9BACL</name>